<name>A0ABR3J7R1_9AGAR</name>
<evidence type="ECO:0000313" key="5">
    <source>
        <dbReference type="Proteomes" id="UP001556367"/>
    </source>
</evidence>
<dbReference type="PANTHER" id="PTHR23421">
    <property type="entry name" value="BETA-GALACTOSIDASE RELATED"/>
    <property type="match status" value="1"/>
</dbReference>
<dbReference type="InterPro" id="IPR001944">
    <property type="entry name" value="Glycoside_Hdrlase_35"/>
</dbReference>
<organism evidence="4 5">
    <name type="scientific">Hohenbuehelia grisea</name>
    <dbReference type="NCBI Taxonomy" id="104357"/>
    <lineage>
        <taxon>Eukaryota</taxon>
        <taxon>Fungi</taxon>
        <taxon>Dikarya</taxon>
        <taxon>Basidiomycota</taxon>
        <taxon>Agaricomycotina</taxon>
        <taxon>Agaricomycetes</taxon>
        <taxon>Agaricomycetidae</taxon>
        <taxon>Agaricales</taxon>
        <taxon>Pleurotineae</taxon>
        <taxon>Pleurotaceae</taxon>
        <taxon>Hohenbuehelia</taxon>
    </lineage>
</organism>
<keyword evidence="2" id="KW-0812">Transmembrane</keyword>
<feature type="domain" description="Glycoside hydrolase 35 catalytic" evidence="3">
    <location>
        <begin position="95"/>
        <end position="237"/>
    </location>
</feature>
<feature type="transmembrane region" description="Helical" evidence="2">
    <location>
        <begin position="26"/>
        <end position="46"/>
    </location>
</feature>
<keyword evidence="2" id="KW-0472">Membrane</keyword>
<dbReference type="InterPro" id="IPR031330">
    <property type="entry name" value="Gly_Hdrlase_35_cat"/>
</dbReference>
<dbReference type="InterPro" id="IPR017853">
    <property type="entry name" value="GH"/>
</dbReference>
<keyword evidence="2" id="KW-1133">Transmembrane helix</keyword>
<dbReference type="Proteomes" id="UP001556367">
    <property type="component" value="Unassembled WGS sequence"/>
</dbReference>
<dbReference type="PRINTS" id="PR00742">
    <property type="entry name" value="GLHYDRLASE35"/>
</dbReference>
<comment type="caution">
    <text evidence="4">The sequence shown here is derived from an EMBL/GenBank/DDBJ whole genome shotgun (WGS) entry which is preliminary data.</text>
</comment>
<proteinExistence type="inferred from homology"/>
<accession>A0ABR3J7R1</accession>
<dbReference type="EMBL" id="JASNQZ010000011">
    <property type="protein sequence ID" value="KAL0951693.1"/>
    <property type="molecule type" value="Genomic_DNA"/>
</dbReference>
<evidence type="ECO:0000256" key="2">
    <source>
        <dbReference type="SAM" id="Phobius"/>
    </source>
</evidence>
<evidence type="ECO:0000256" key="1">
    <source>
        <dbReference type="ARBA" id="ARBA00009809"/>
    </source>
</evidence>
<evidence type="ECO:0000259" key="3">
    <source>
        <dbReference type="Pfam" id="PF01301"/>
    </source>
</evidence>
<comment type="similarity">
    <text evidence="1">Belongs to the glycosyl hydrolase 35 family.</text>
</comment>
<protein>
    <recommendedName>
        <fullName evidence="3">Glycoside hydrolase 35 catalytic domain-containing protein</fullName>
    </recommendedName>
</protein>
<dbReference type="Gene3D" id="3.20.20.80">
    <property type="entry name" value="Glycosidases"/>
    <property type="match status" value="1"/>
</dbReference>
<evidence type="ECO:0000313" key="4">
    <source>
        <dbReference type="EMBL" id="KAL0951693.1"/>
    </source>
</evidence>
<dbReference type="Pfam" id="PF01301">
    <property type="entry name" value="Glyco_hydro_35"/>
    <property type="match status" value="1"/>
</dbReference>
<reference evidence="5" key="1">
    <citation type="submission" date="2024-06" db="EMBL/GenBank/DDBJ databases">
        <title>Multi-omics analyses provide insights into the biosynthesis of the anticancer antibiotic pleurotin in Hohenbuehelia grisea.</title>
        <authorList>
            <person name="Weaver J.A."/>
            <person name="Alberti F."/>
        </authorList>
    </citation>
    <scope>NUCLEOTIDE SEQUENCE [LARGE SCALE GENOMIC DNA]</scope>
    <source>
        <strain evidence="5">T-177</strain>
    </source>
</reference>
<gene>
    <name evidence="4" type="ORF">HGRIS_008369</name>
</gene>
<dbReference type="SUPFAM" id="SSF51445">
    <property type="entry name" value="(Trans)glycosidases"/>
    <property type="match status" value="1"/>
</dbReference>
<sequence>MISAMPPAGDSRSDDQGNLKRKRMSIWPIFLALSICLVFITSGYRYRNGVTGIWAPEQLLAVSARSEPQNAVVHAVSNASTTASFTNQVRFDNYSLFIRDQRFFLHSGEFHTFRLPVPSLWPDILEKAKAAGLNAISVYTHMGLLNPSRGVVDLDGFRALQPLFDAAKEVGLFVVLRPGPYINAEVSAGGIAHWVTSEVAGELRSNATDYKESWQAYIKGVINATVPNQITKDGPVIGPFRAQIIIFQH</sequence>
<keyword evidence="5" id="KW-1185">Reference proteome</keyword>